<dbReference type="SUPFAM" id="SSF47473">
    <property type="entry name" value="EF-hand"/>
    <property type="match status" value="1"/>
</dbReference>
<dbReference type="GO" id="GO:0045121">
    <property type="term" value="C:membrane raft"/>
    <property type="evidence" value="ECO:0007669"/>
    <property type="project" value="TreeGrafter"/>
</dbReference>
<dbReference type="EC" id="2.3.2.27" evidence="7 24"/>
<dbReference type="CDD" id="cd14393">
    <property type="entry name" value="UBA_c-Cbl"/>
    <property type="match status" value="1"/>
</dbReference>
<evidence type="ECO:0000256" key="16">
    <source>
        <dbReference type="ARBA" id="ARBA00022833"/>
    </source>
</evidence>
<proteinExistence type="predicted"/>
<dbReference type="Proteomes" id="UP000472271">
    <property type="component" value="Chromosome 13"/>
</dbReference>
<dbReference type="SMART" id="SM00165">
    <property type="entry name" value="UBA"/>
    <property type="match status" value="1"/>
</dbReference>
<evidence type="ECO:0000256" key="10">
    <source>
        <dbReference type="ARBA" id="ARBA00022553"/>
    </source>
</evidence>
<dbReference type="FunFam" id="1.10.8.10:FF:000030">
    <property type="entry name" value="E3 ubiquitin-protein ligase CBL"/>
    <property type="match status" value="1"/>
</dbReference>
<dbReference type="FunFam" id="1.20.930.20:FF:000001">
    <property type="entry name" value="E3 ubiquitin-protein ligase CBL"/>
    <property type="match status" value="1"/>
</dbReference>
<feature type="region of interest" description="Disordered" evidence="25">
    <location>
        <begin position="699"/>
        <end position="802"/>
    </location>
</feature>
<reference evidence="29" key="1">
    <citation type="submission" date="2019-06" db="EMBL/GenBank/DDBJ databases">
        <authorList>
            <consortium name="Wellcome Sanger Institute Data Sharing"/>
        </authorList>
    </citation>
    <scope>NUCLEOTIDE SEQUENCE [LARGE SCALE GENOMIC DNA]</scope>
</reference>
<feature type="domain" description="UBA" evidence="26">
    <location>
        <begin position="799"/>
        <end position="842"/>
    </location>
</feature>
<evidence type="ECO:0000256" key="17">
    <source>
        <dbReference type="ARBA" id="ARBA00022837"/>
    </source>
</evidence>
<evidence type="ECO:0000256" key="24">
    <source>
        <dbReference type="RuleBase" id="RU367001"/>
    </source>
</evidence>
<evidence type="ECO:0000313" key="29">
    <source>
        <dbReference type="Ensembl" id="ENSSORP00005018595.1"/>
    </source>
</evidence>
<keyword evidence="11 24" id="KW-0808">Transferase</keyword>
<evidence type="ECO:0000256" key="15">
    <source>
        <dbReference type="ARBA" id="ARBA00022786"/>
    </source>
</evidence>
<dbReference type="InterPro" id="IPR009060">
    <property type="entry name" value="UBA-like_sf"/>
</dbReference>
<evidence type="ECO:0000256" key="8">
    <source>
        <dbReference type="ARBA" id="ARBA00022475"/>
    </source>
</evidence>
<feature type="compositionally biased region" description="Low complexity" evidence="25">
    <location>
        <begin position="588"/>
        <end position="602"/>
    </location>
</feature>
<comment type="subcellular location">
    <subcellularLocation>
        <location evidence="3">Cell membrane</location>
    </subcellularLocation>
    <subcellularLocation>
        <location evidence="2">Cell projection</location>
        <location evidence="2">Cilium</location>
    </subcellularLocation>
    <subcellularLocation>
        <location evidence="4">Cytoplasm</location>
    </subcellularLocation>
    <subcellularLocation>
        <location evidence="5">Golgi apparatus</location>
    </subcellularLocation>
</comment>
<dbReference type="InterPro" id="IPR024162">
    <property type="entry name" value="Adaptor_Cbl"/>
</dbReference>
<evidence type="ECO:0000256" key="1">
    <source>
        <dbReference type="ARBA" id="ARBA00000900"/>
    </source>
</evidence>
<feature type="compositionally biased region" description="Low complexity" evidence="25">
    <location>
        <begin position="488"/>
        <end position="507"/>
    </location>
</feature>
<keyword evidence="17 24" id="KW-0106">Calcium</keyword>
<comment type="pathway">
    <text evidence="6 24">Protein modification; protein ubiquitination.</text>
</comment>
<dbReference type="AlphaFoldDB" id="A0A672ZN00"/>
<feature type="domain" description="RING-type" evidence="27">
    <location>
        <begin position="365"/>
        <end position="406"/>
    </location>
</feature>
<dbReference type="Gene3D" id="3.30.505.10">
    <property type="entry name" value="SH2 domain"/>
    <property type="match status" value="1"/>
</dbReference>
<keyword evidence="20" id="KW-0472">Membrane</keyword>
<evidence type="ECO:0000256" key="19">
    <source>
        <dbReference type="ARBA" id="ARBA00023034"/>
    </source>
</evidence>
<keyword evidence="12 24" id="KW-0479">Metal-binding</keyword>
<dbReference type="GO" id="GO:0005794">
    <property type="term" value="C:Golgi apparatus"/>
    <property type="evidence" value="ECO:0007669"/>
    <property type="project" value="UniProtKB-SubCell"/>
</dbReference>
<keyword evidence="8" id="KW-1003">Cell membrane</keyword>
<dbReference type="GO" id="GO:0005829">
    <property type="term" value="C:cytosol"/>
    <property type="evidence" value="ECO:0007669"/>
    <property type="project" value="UniProtKB-ARBA"/>
</dbReference>
<dbReference type="PROSITE" id="PS00518">
    <property type="entry name" value="ZF_RING_1"/>
    <property type="match status" value="1"/>
</dbReference>
<evidence type="ECO:0000259" key="28">
    <source>
        <dbReference type="PROSITE" id="PS51506"/>
    </source>
</evidence>
<dbReference type="Gene3D" id="1.10.8.10">
    <property type="entry name" value="DNA helicase RuvA subunit, C-terminal domain"/>
    <property type="match status" value="1"/>
</dbReference>
<evidence type="ECO:0000256" key="23">
    <source>
        <dbReference type="PROSITE-ProRule" id="PRU00175"/>
    </source>
</evidence>
<evidence type="ECO:0000313" key="30">
    <source>
        <dbReference type="Proteomes" id="UP000472271"/>
    </source>
</evidence>
<dbReference type="Pfam" id="PF13920">
    <property type="entry name" value="zf-C3HC4_3"/>
    <property type="match status" value="1"/>
</dbReference>
<dbReference type="GO" id="GO:0005509">
    <property type="term" value="F:calcium ion binding"/>
    <property type="evidence" value="ECO:0007669"/>
    <property type="project" value="UniProtKB-UniRule"/>
</dbReference>
<keyword evidence="14 23" id="KW-0863">Zinc-finger</keyword>
<dbReference type="Pfam" id="PF02762">
    <property type="entry name" value="Cbl_N3"/>
    <property type="match status" value="1"/>
</dbReference>
<evidence type="ECO:0000256" key="12">
    <source>
        <dbReference type="ARBA" id="ARBA00022723"/>
    </source>
</evidence>
<dbReference type="GO" id="GO:0007166">
    <property type="term" value="P:cell surface receptor signaling pathway"/>
    <property type="evidence" value="ECO:0007669"/>
    <property type="project" value="InterPro"/>
</dbReference>
<dbReference type="GO" id="GO:1902531">
    <property type="term" value="P:regulation of intracellular signal transduction"/>
    <property type="evidence" value="ECO:0007669"/>
    <property type="project" value="UniProtKB-ARBA"/>
</dbReference>
<evidence type="ECO:0000256" key="11">
    <source>
        <dbReference type="ARBA" id="ARBA00022679"/>
    </source>
</evidence>
<dbReference type="PROSITE" id="PS50089">
    <property type="entry name" value="ZF_RING_2"/>
    <property type="match status" value="1"/>
</dbReference>
<keyword evidence="13" id="KW-0677">Repeat</keyword>
<dbReference type="PANTHER" id="PTHR23007">
    <property type="entry name" value="CBL"/>
    <property type="match status" value="1"/>
</dbReference>
<evidence type="ECO:0000256" key="2">
    <source>
        <dbReference type="ARBA" id="ARBA00004138"/>
    </source>
</evidence>
<evidence type="ECO:0000256" key="4">
    <source>
        <dbReference type="ARBA" id="ARBA00004496"/>
    </source>
</evidence>
<keyword evidence="10" id="KW-0597">Phosphoprotein</keyword>
<dbReference type="FunFam" id="3.30.40.10:FF:000015">
    <property type="entry name" value="E3 ubiquitin-protein ligase CBL"/>
    <property type="match status" value="1"/>
</dbReference>
<evidence type="ECO:0000256" key="5">
    <source>
        <dbReference type="ARBA" id="ARBA00004555"/>
    </source>
</evidence>
<dbReference type="GO" id="GO:0046875">
    <property type="term" value="F:ephrin receptor binding"/>
    <property type="evidence" value="ECO:0007669"/>
    <property type="project" value="UniProtKB-ARBA"/>
</dbReference>
<evidence type="ECO:0000256" key="25">
    <source>
        <dbReference type="SAM" id="MobiDB-lite"/>
    </source>
</evidence>
<keyword evidence="16 24" id="KW-0862">Zinc</keyword>
<dbReference type="InterPro" id="IPR017907">
    <property type="entry name" value="Znf_RING_CS"/>
</dbReference>
<dbReference type="GO" id="GO:0005886">
    <property type="term" value="C:plasma membrane"/>
    <property type="evidence" value="ECO:0007669"/>
    <property type="project" value="UniProtKB-SubCell"/>
</dbReference>
<evidence type="ECO:0000259" key="26">
    <source>
        <dbReference type="PROSITE" id="PS50030"/>
    </source>
</evidence>
<organism evidence="29 30">
    <name type="scientific">Sphaeramia orbicularis</name>
    <name type="common">orbiculate cardinalfish</name>
    <dbReference type="NCBI Taxonomy" id="375764"/>
    <lineage>
        <taxon>Eukaryota</taxon>
        <taxon>Metazoa</taxon>
        <taxon>Chordata</taxon>
        <taxon>Craniata</taxon>
        <taxon>Vertebrata</taxon>
        <taxon>Euteleostomi</taxon>
        <taxon>Actinopterygii</taxon>
        <taxon>Neopterygii</taxon>
        <taxon>Teleostei</taxon>
        <taxon>Neoteleostei</taxon>
        <taxon>Acanthomorphata</taxon>
        <taxon>Gobiaria</taxon>
        <taxon>Kurtiformes</taxon>
        <taxon>Apogonoidei</taxon>
        <taxon>Apogonidae</taxon>
        <taxon>Apogoninae</taxon>
        <taxon>Sphaeramia</taxon>
    </lineage>
</organism>
<dbReference type="InterPro" id="IPR014742">
    <property type="entry name" value="Adaptor_Cbl_SH2-like"/>
</dbReference>
<dbReference type="GO" id="GO:0001784">
    <property type="term" value="F:phosphotyrosine residue binding"/>
    <property type="evidence" value="ECO:0007669"/>
    <property type="project" value="UniProtKB-UniRule"/>
</dbReference>
<dbReference type="InterPro" id="IPR036537">
    <property type="entry name" value="Adaptor_Cbl_N_dom_sf"/>
</dbReference>
<keyword evidence="21" id="KW-0966">Cell projection</keyword>
<feature type="region of interest" description="Disordered" evidence="25">
    <location>
        <begin position="467"/>
        <end position="608"/>
    </location>
</feature>
<comment type="function">
    <text evidence="24">E3 ubiquitin-protein ligase which accepts ubiquitin from specific E2 ubiquitin-conjugating enzymes, and transfers it to substrates, generally promoting their degradation by the proteasome.</text>
</comment>
<feature type="domain" description="Cbl-PTB" evidence="28">
    <location>
        <begin position="31"/>
        <end position="335"/>
    </location>
</feature>
<name>A0A672ZN00_9TELE</name>
<reference evidence="29" key="2">
    <citation type="submission" date="2025-08" db="UniProtKB">
        <authorList>
            <consortium name="Ensembl"/>
        </authorList>
    </citation>
    <scope>IDENTIFICATION</scope>
</reference>
<dbReference type="InterPro" id="IPR014741">
    <property type="entry name" value="Adaptor_Cbl_EF_hand-like"/>
</dbReference>
<evidence type="ECO:0000256" key="3">
    <source>
        <dbReference type="ARBA" id="ARBA00004236"/>
    </source>
</evidence>
<evidence type="ECO:0000256" key="18">
    <source>
        <dbReference type="ARBA" id="ARBA00022843"/>
    </source>
</evidence>
<dbReference type="Pfam" id="PF02761">
    <property type="entry name" value="Cbl_N2"/>
    <property type="match status" value="1"/>
</dbReference>
<protein>
    <recommendedName>
        <fullName evidence="22 24">E3 ubiquitin-protein ligase CBL</fullName>
        <ecNumber evidence="7 24">2.3.2.27</ecNumber>
    </recommendedName>
</protein>
<keyword evidence="18" id="KW-0832">Ubl conjugation</keyword>
<dbReference type="Ensembl" id="ENSSORT00005019142.1">
    <property type="protein sequence ID" value="ENSSORP00005018595.1"/>
    <property type="gene ID" value="ENSSORG00005009170.1"/>
</dbReference>
<dbReference type="InterPro" id="IPR015940">
    <property type="entry name" value="UBA"/>
</dbReference>
<dbReference type="GO" id="GO:0006511">
    <property type="term" value="P:ubiquitin-dependent protein catabolic process"/>
    <property type="evidence" value="ECO:0007669"/>
    <property type="project" value="UniProtKB-ARBA"/>
</dbReference>
<dbReference type="InterPro" id="IPR024159">
    <property type="entry name" value="Cbl_PTB"/>
</dbReference>
<feature type="compositionally biased region" description="Pro residues" evidence="25">
    <location>
        <begin position="521"/>
        <end position="536"/>
    </location>
</feature>
<dbReference type="FunFam" id="3.30.505.10:FF:000154">
    <property type="entry name" value="E3 ubiquitin-protein ligase CBL"/>
    <property type="match status" value="1"/>
</dbReference>
<dbReference type="InterPro" id="IPR011992">
    <property type="entry name" value="EF-hand-dom_pair"/>
</dbReference>
<dbReference type="FunFam" id="1.10.238.10:FF:000022">
    <property type="entry name" value="E3 ubiquitin-protein ligase CBL"/>
    <property type="match status" value="1"/>
</dbReference>
<dbReference type="InterPro" id="IPR013083">
    <property type="entry name" value="Znf_RING/FYVE/PHD"/>
</dbReference>
<dbReference type="InterPro" id="IPR001841">
    <property type="entry name" value="Znf_RING"/>
</dbReference>
<dbReference type="GO" id="GO:0030971">
    <property type="term" value="F:receptor tyrosine kinase binding"/>
    <property type="evidence" value="ECO:0007669"/>
    <property type="project" value="TreeGrafter"/>
</dbReference>
<dbReference type="PROSITE" id="PS51506">
    <property type="entry name" value="CBL_PTB"/>
    <property type="match status" value="1"/>
</dbReference>
<keyword evidence="19" id="KW-0333">Golgi apparatus</keyword>
<dbReference type="SUPFAM" id="SSF47668">
    <property type="entry name" value="N-terminal domain of cbl (N-cbl)"/>
    <property type="match status" value="1"/>
</dbReference>
<dbReference type="SUPFAM" id="SSF46934">
    <property type="entry name" value="UBA-like"/>
    <property type="match status" value="1"/>
</dbReference>
<evidence type="ECO:0000256" key="14">
    <source>
        <dbReference type="ARBA" id="ARBA00022771"/>
    </source>
</evidence>
<evidence type="ECO:0000256" key="13">
    <source>
        <dbReference type="ARBA" id="ARBA00022737"/>
    </source>
</evidence>
<dbReference type="GO" id="GO:0017124">
    <property type="term" value="F:SH3 domain binding"/>
    <property type="evidence" value="ECO:0007669"/>
    <property type="project" value="UniProtKB-ARBA"/>
</dbReference>
<dbReference type="SUPFAM" id="SSF55550">
    <property type="entry name" value="SH2 domain"/>
    <property type="match status" value="1"/>
</dbReference>
<gene>
    <name evidence="29" type="primary">cbl</name>
</gene>
<dbReference type="Pfam" id="PF00627">
    <property type="entry name" value="UBA"/>
    <property type="match status" value="1"/>
</dbReference>
<evidence type="ECO:0000256" key="7">
    <source>
        <dbReference type="ARBA" id="ARBA00012483"/>
    </source>
</evidence>
<comment type="domain">
    <text evidence="24">The N-terminus is composed of the phosphotyrosine binding (PTB) domain, a short linker region and the RING-type zinc finger. The PTB domain, which is also called TKB (tyrosine kinase binding) domain, is composed of three different subdomains: a four-helix bundle (4H), a calcium-binding EF hand and a divergent SH2 domain.</text>
</comment>
<evidence type="ECO:0000256" key="21">
    <source>
        <dbReference type="ARBA" id="ARBA00023273"/>
    </source>
</evidence>
<dbReference type="CDD" id="cd16708">
    <property type="entry name" value="RING-HC_Cbl"/>
    <property type="match status" value="1"/>
</dbReference>
<accession>A0A672ZN00</accession>
<keyword evidence="15 24" id="KW-0833">Ubl conjugation pathway</keyword>
<dbReference type="SMART" id="SM00184">
    <property type="entry name" value="RING"/>
    <property type="match status" value="1"/>
</dbReference>
<dbReference type="PROSITE" id="PS50030">
    <property type="entry name" value="UBA"/>
    <property type="match status" value="1"/>
</dbReference>
<dbReference type="Gene3D" id="1.10.238.10">
    <property type="entry name" value="EF-hand"/>
    <property type="match status" value="1"/>
</dbReference>
<dbReference type="GO" id="GO:0061630">
    <property type="term" value="F:ubiquitin protein ligase activity"/>
    <property type="evidence" value="ECO:0007669"/>
    <property type="project" value="UniProtKB-EC"/>
</dbReference>
<feature type="compositionally biased region" description="Pro residues" evidence="25">
    <location>
        <begin position="782"/>
        <end position="791"/>
    </location>
</feature>
<evidence type="ECO:0000259" key="27">
    <source>
        <dbReference type="PROSITE" id="PS50089"/>
    </source>
</evidence>
<dbReference type="Gene3D" id="1.20.930.20">
    <property type="entry name" value="Adaptor protein Cbl, N-terminal domain"/>
    <property type="match status" value="1"/>
</dbReference>
<dbReference type="GO" id="GO:0042059">
    <property type="term" value="P:negative regulation of epidermal growth factor receptor signaling pathway"/>
    <property type="evidence" value="ECO:0007669"/>
    <property type="project" value="UniProtKB-ARBA"/>
</dbReference>
<dbReference type="GO" id="GO:0005929">
    <property type="term" value="C:cilium"/>
    <property type="evidence" value="ECO:0007669"/>
    <property type="project" value="UniProtKB-SubCell"/>
</dbReference>
<evidence type="ECO:0000256" key="20">
    <source>
        <dbReference type="ARBA" id="ARBA00023136"/>
    </source>
</evidence>
<evidence type="ECO:0000256" key="22">
    <source>
        <dbReference type="ARBA" id="ARBA00067639"/>
    </source>
</evidence>
<dbReference type="GO" id="GO:0008270">
    <property type="term" value="F:zinc ion binding"/>
    <property type="evidence" value="ECO:0007669"/>
    <property type="project" value="UniProtKB-KW"/>
</dbReference>
<feature type="region of interest" description="Disordered" evidence="25">
    <location>
        <begin position="416"/>
        <end position="453"/>
    </location>
</feature>
<dbReference type="GO" id="GO:0016567">
    <property type="term" value="P:protein ubiquitination"/>
    <property type="evidence" value="ECO:0007669"/>
    <property type="project" value="UniProtKB-UniPathway"/>
</dbReference>
<evidence type="ECO:0000256" key="9">
    <source>
        <dbReference type="ARBA" id="ARBA00022490"/>
    </source>
</evidence>
<comment type="catalytic activity">
    <reaction evidence="1 24">
        <text>S-ubiquitinyl-[E2 ubiquitin-conjugating enzyme]-L-cysteine + [acceptor protein]-L-lysine = [E2 ubiquitin-conjugating enzyme]-L-cysteine + N(6)-ubiquitinyl-[acceptor protein]-L-lysine.</text>
        <dbReference type="EC" id="2.3.2.27"/>
    </reaction>
</comment>
<evidence type="ECO:0000256" key="6">
    <source>
        <dbReference type="ARBA" id="ARBA00004906"/>
    </source>
</evidence>
<dbReference type="InterPro" id="IPR003153">
    <property type="entry name" value="Adaptor_Cbl_N_hlx"/>
</dbReference>
<dbReference type="PANTHER" id="PTHR23007:SF5">
    <property type="entry name" value="E3 UBIQUITIN-PROTEIN LIGASE CBL"/>
    <property type="match status" value="1"/>
</dbReference>
<dbReference type="SUPFAM" id="SSF57850">
    <property type="entry name" value="RING/U-box"/>
    <property type="match status" value="1"/>
</dbReference>
<feature type="compositionally biased region" description="Low complexity" evidence="25">
    <location>
        <begin position="739"/>
        <end position="763"/>
    </location>
</feature>
<keyword evidence="30" id="KW-1185">Reference proteome</keyword>
<dbReference type="UniPathway" id="UPA00143"/>
<keyword evidence="9" id="KW-0963">Cytoplasm</keyword>
<dbReference type="CDD" id="cd09920">
    <property type="entry name" value="SH2_Cbl-b_TKB"/>
    <property type="match status" value="1"/>
</dbReference>
<dbReference type="InterPro" id="IPR036860">
    <property type="entry name" value="SH2_dom_sf"/>
</dbReference>
<sequence>MAGNLKKGGGLIGMMKDAFQPHHHHLHSHHQPGAVDKKTVEKCWKLMDKVVRLCQNPKLALKNSPPYILDLLPDTYQHLRTILSRYEGKMETLGDNEYFRVFMENLTKKTKQTISLFKEGKERMYEENSQPRRNLTKLSLIFSHMLAELKAIFPNGLFQGDNFRITKADAAEFWRRAFGDKTIVPWKVFRQSLHEFHPISSGLEAMALKSTIDLTCNDYISVFEFDIFTRLFQPWSSLLRNWNSLAVTHPGYMAFLTYDEVKARLQKFIHKPGSYIFRLSCTRLGQWAIGYVTADGNILQTIPHNKPLFQALIDGFREGFYLFPDGRTQNPDLTGLCEPSPQDHIKVTQEQYELYCEMGSTFQLCKICAENDKDVKIEPCGHLMCTSCLTAWQESEGQGTGCPFCRCEIKGTEPIVVDPFDPKDNSGGSCRGTFGAEGAPSPSYDDDDDDRLEDPHLMMSKLACSKVERPPSPMSMAPQSSLPPVPPRLDLLPHRPSNPSSGASSPGVTTKAASHHKDKPLPLPPALRDLPPPPPPDRPHSTGTGPDARLQRRPLPCTPGEPPRDKLPPAPPNRPLAEWNSRPVPKAPTSSSSPSSSSSSSTQLSNRHSLPLALPSALDTRSDSQKNNSSLSLDHQLVRGTSKHKLPFGLISPHWLLLNTCCTKVRFLALYPTPHIYHIVIEKLMTVVFHPPPDYSELPPLALTNGPRDHPAEEREEEENGYDYPKPRLPMPPARRTLSELGGSSSSSSSRLSLDSDAGAAASPERPPKPLPRRINSERRPSPVPPVPAPPTGGATGGEANPQISSEIEHLMSQGYSYQDIQKALMIAQNNIEMAKNILREFVSIPSTAHILT</sequence>
<dbReference type="Pfam" id="PF02262">
    <property type="entry name" value="Cbl_N"/>
    <property type="match status" value="1"/>
</dbReference>
<reference evidence="29" key="3">
    <citation type="submission" date="2025-09" db="UniProtKB">
        <authorList>
            <consortium name="Ensembl"/>
        </authorList>
    </citation>
    <scope>IDENTIFICATION</scope>
</reference>
<dbReference type="Gene3D" id="3.30.40.10">
    <property type="entry name" value="Zinc/RING finger domain, C3HC4 (zinc finger)"/>
    <property type="match status" value="1"/>
</dbReference>